<name>A0A1X7VV96_AMPQE</name>
<organism evidence="1">
    <name type="scientific">Amphimedon queenslandica</name>
    <name type="common">Sponge</name>
    <dbReference type="NCBI Taxonomy" id="400682"/>
    <lineage>
        <taxon>Eukaryota</taxon>
        <taxon>Metazoa</taxon>
        <taxon>Porifera</taxon>
        <taxon>Demospongiae</taxon>
        <taxon>Heteroscleromorpha</taxon>
        <taxon>Haplosclerida</taxon>
        <taxon>Niphatidae</taxon>
        <taxon>Amphimedon</taxon>
    </lineage>
</organism>
<evidence type="ECO:0000313" key="1">
    <source>
        <dbReference type="EnsemblMetazoa" id="Aqu2.1.43789_001"/>
    </source>
</evidence>
<dbReference type="EnsemblMetazoa" id="Aqu2.1.43789_001">
    <property type="protein sequence ID" value="Aqu2.1.43789_001"/>
    <property type="gene ID" value="Aqu2.1.43789"/>
</dbReference>
<protein>
    <submittedName>
        <fullName evidence="1">Uncharacterized protein</fullName>
    </submittedName>
</protein>
<dbReference type="eggNOG" id="ENOG502SA7D">
    <property type="taxonomic scope" value="Eukaryota"/>
</dbReference>
<reference evidence="1" key="1">
    <citation type="submission" date="2017-05" db="UniProtKB">
        <authorList>
            <consortium name="EnsemblMetazoa"/>
        </authorList>
    </citation>
    <scope>IDENTIFICATION</scope>
</reference>
<dbReference type="STRING" id="400682.A0A1X7VV96"/>
<proteinExistence type="predicted"/>
<sequence>MAKKMVEIKELSDFVDWFEANHETKDRVEFKIYKKHTGYPVPSHNEQVRTAICYGWIDTTVKRIDEDSFMRVFVKRKDTASWSVNTLRYAAELTKQGKMKPLGTRHYLRALEKKKIVTPRKSSKSSSGSKKT</sequence>
<dbReference type="AlphaFoldDB" id="A0A1X7VV96"/>
<accession>A0A1X7VV96</accession>
<dbReference type="InParanoid" id="A0A1X7VV96"/>